<comment type="caution">
    <text evidence="1">The sequence shown here is derived from an EMBL/GenBank/DDBJ whole genome shotgun (WGS) entry which is preliminary data.</text>
</comment>
<evidence type="ECO:0000313" key="1">
    <source>
        <dbReference type="EMBL" id="GIH33756.1"/>
    </source>
</evidence>
<reference evidence="1 2" key="1">
    <citation type="submission" date="2021-01" db="EMBL/GenBank/DDBJ databases">
        <title>Whole genome shotgun sequence of Microbispora amethystogenes NBRC 101907.</title>
        <authorList>
            <person name="Komaki H."/>
            <person name="Tamura T."/>
        </authorList>
    </citation>
    <scope>NUCLEOTIDE SEQUENCE [LARGE SCALE GENOMIC DNA]</scope>
    <source>
        <strain evidence="1 2">NBRC 101907</strain>
    </source>
</reference>
<accession>A0ABQ4FG14</accession>
<organism evidence="1 2">
    <name type="scientific">Microbispora amethystogenes</name>
    <dbReference type="NCBI Taxonomy" id="1427754"/>
    <lineage>
        <taxon>Bacteria</taxon>
        <taxon>Bacillati</taxon>
        <taxon>Actinomycetota</taxon>
        <taxon>Actinomycetes</taxon>
        <taxon>Streptosporangiales</taxon>
        <taxon>Streptosporangiaceae</taxon>
        <taxon>Microbispora</taxon>
    </lineage>
</organism>
<keyword evidence="2" id="KW-1185">Reference proteome</keyword>
<protein>
    <submittedName>
        <fullName evidence="1">Uncharacterized protein</fullName>
    </submittedName>
</protein>
<dbReference type="Proteomes" id="UP000651728">
    <property type="component" value="Unassembled WGS sequence"/>
</dbReference>
<name>A0ABQ4FG14_9ACTN</name>
<gene>
    <name evidence="1" type="ORF">Mam01_39200</name>
</gene>
<sequence>MPTQVILYYSTSSSAISITYSCAAGYHVNPPQPVVRLYSACERRVYLNQYSDGSGWAYCVNPWTASSIPAGYQYPGRVAVGAVAVC</sequence>
<proteinExistence type="predicted"/>
<evidence type="ECO:0000313" key="2">
    <source>
        <dbReference type="Proteomes" id="UP000651728"/>
    </source>
</evidence>
<dbReference type="EMBL" id="BOOB01000027">
    <property type="protein sequence ID" value="GIH33756.1"/>
    <property type="molecule type" value="Genomic_DNA"/>
</dbReference>